<evidence type="ECO:0000313" key="2">
    <source>
        <dbReference type="EMBL" id="KAK9835441.1"/>
    </source>
</evidence>
<dbReference type="Proteomes" id="UP001438707">
    <property type="component" value="Unassembled WGS sequence"/>
</dbReference>
<feature type="compositionally biased region" description="Basic and acidic residues" evidence="1">
    <location>
        <begin position="111"/>
        <end position="129"/>
    </location>
</feature>
<feature type="region of interest" description="Disordered" evidence="1">
    <location>
        <begin position="1"/>
        <end position="37"/>
    </location>
</feature>
<dbReference type="AlphaFoldDB" id="A0AAW1RNX4"/>
<accession>A0AAW1RNX4</accession>
<keyword evidence="3" id="KW-1185">Reference proteome</keyword>
<gene>
    <name evidence="2" type="ORF">WJX74_000110</name>
</gene>
<reference evidence="2 3" key="1">
    <citation type="journal article" date="2024" name="Nat. Commun.">
        <title>Phylogenomics reveals the evolutionary origins of lichenization in chlorophyte algae.</title>
        <authorList>
            <person name="Puginier C."/>
            <person name="Libourel C."/>
            <person name="Otte J."/>
            <person name="Skaloud P."/>
            <person name="Haon M."/>
            <person name="Grisel S."/>
            <person name="Petersen M."/>
            <person name="Berrin J.G."/>
            <person name="Delaux P.M."/>
            <person name="Dal Grande F."/>
            <person name="Keller J."/>
        </authorList>
    </citation>
    <scope>NUCLEOTIDE SEQUENCE [LARGE SCALE GENOMIC DNA]</scope>
    <source>
        <strain evidence="2 3">SAG 2145</strain>
    </source>
</reference>
<feature type="region of interest" description="Disordered" evidence="1">
    <location>
        <begin position="66"/>
        <end position="135"/>
    </location>
</feature>
<feature type="compositionally biased region" description="Polar residues" evidence="1">
    <location>
        <begin position="89"/>
        <end position="99"/>
    </location>
</feature>
<comment type="caution">
    <text evidence="2">The sequence shown here is derived from an EMBL/GenBank/DDBJ whole genome shotgun (WGS) entry which is preliminary data.</text>
</comment>
<proteinExistence type="predicted"/>
<sequence>MSTTAAEPASEPGAKATVARSLNHRGSRSLDPDALPNPQQHIVSVLSAPSALRLPPRIAAISPFAAPEVQSSAQAGASSLQGKGRSMSERLSQQNSDCPVSNPAHRTVSWQDDHGRDLASVREFEQPHADEDDADLMDSWRTRKACCAIM</sequence>
<organism evidence="2 3">
    <name type="scientific">Apatococcus lobatus</name>
    <dbReference type="NCBI Taxonomy" id="904363"/>
    <lineage>
        <taxon>Eukaryota</taxon>
        <taxon>Viridiplantae</taxon>
        <taxon>Chlorophyta</taxon>
        <taxon>core chlorophytes</taxon>
        <taxon>Trebouxiophyceae</taxon>
        <taxon>Chlorellales</taxon>
        <taxon>Chlorellaceae</taxon>
        <taxon>Apatococcus</taxon>
    </lineage>
</organism>
<name>A0AAW1RNX4_9CHLO</name>
<dbReference type="EMBL" id="JALJOS010000008">
    <property type="protein sequence ID" value="KAK9835441.1"/>
    <property type="molecule type" value="Genomic_DNA"/>
</dbReference>
<evidence type="ECO:0000313" key="3">
    <source>
        <dbReference type="Proteomes" id="UP001438707"/>
    </source>
</evidence>
<protein>
    <submittedName>
        <fullName evidence="2">Uncharacterized protein</fullName>
    </submittedName>
</protein>
<feature type="compositionally biased region" description="Low complexity" evidence="1">
    <location>
        <begin position="70"/>
        <end position="84"/>
    </location>
</feature>
<evidence type="ECO:0000256" key="1">
    <source>
        <dbReference type="SAM" id="MobiDB-lite"/>
    </source>
</evidence>